<dbReference type="SUPFAM" id="SSF57625">
    <property type="entry name" value="Invertebrate chitin-binding proteins"/>
    <property type="match status" value="1"/>
</dbReference>
<dbReference type="InterPro" id="IPR002557">
    <property type="entry name" value="Chitin-bd_dom"/>
</dbReference>
<feature type="transmembrane region" description="Helical" evidence="2">
    <location>
        <begin position="119"/>
        <end position="142"/>
    </location>
</feature>
<keyword evidence="2" id="KW-1133">Transmembrane helix</keyword>
<keyword evidence="5" id="KW-1185">Reference proteome</keyword>
<gene>
    <name evidence="4" type="ORF">KP79_PYT11872</name>
</gene>
<dbReference type="Pfam" id="PF01607">
    <property type="entry name" value="CBM_14"/>
    <property type="match status" value="1"/>
</dbReference>
<sequence>MGTELTFQDSCVPIDRKDCGVGTALINPCSCQTYYRCNTNFAIINQTCAGGTFYDHVNDRCNTQINVEIDGICSRTEPWIQCLNETGANIAELAQKCGGAYATSTVTPTPGPDGGNTGLVVGVVVACVLLVVVLAILVYCWYQRQNKSDTTKMNEHKDSINNPSYFNKIERIDSVYAEIDDNMNTPVYNSSTLANMRPPLPASRPSSQASTASGVISLDTLGTDKDPPNRTMESVYVEPLASDDTPKVTRASETLEPKPSVYAEVLDRPPDPEPSTVDLSSPYDNSWQS</sequence>
<proteinExistence type="predicted"/>
<evidence type="ECO:0000256" key="1">
    <source>
        <dbReference type="SAM" id="MobiDB-lite"/>
    </source>
</evidence>
<dbReference type="Gene3D" id="2.170.140.10">
    <property type="entry name" value="Chitin binding domain"/>
    <property type="match status" value="1"/>
</dbReference>
<dbReference type="GO" id="GO:0005576">
    <property type="term" value="C:extracellular region"/>
    <property type="evidence" value="ECO:0007669"/>
    <property type="project" value="InterPro"/>
</dbReference>
<evidence type="ECO:0000256" key="2">
    <source>
        <dbReference type="SAM" id="Phobius"/>
    </source>
</evidence>
<dbReference type="AlphaFoldDB" id="A0A210PYI2"/>
<organism evidence="4 5">
    <name type="scientific">Mizuhopecten yessoensis</name>
    <name type="common">Japanese scallop</name>
    <name type="synonym">Patinopecten yessoensis</name>
    <dbReference type="NCBI Taxonomy" id="6573"/>
    <lineage>
        <taxon>Eukaryota</taxon>
        <taxon>Metazoa</taxon>
        <taxon>Spiralia</taxon>
        <taxon>Lophotrochozoa</taxon>
        <taxon>Mollusca</taxon>
        <taxon>Bivalvia</taxon>
        <taxon>Autobranchia</taxon>
        <taxon>Pteriomorphia</taxon>
        <taxon>Pectinida</taxon>
        <taxon>Pectinoidea</taxon>
        <taxon>Pectinidae</taxon>
        <taxon>Mizuhopecten</taxon>
    </lineage>
</organism>
<feature type="compositionally biased region" description="Polar residues" evidence="1">
    <location>
        <begin position="277"/>
        <end position="289"/>
    </location>
</feature>
<feature type="domain" description="Chitin-binding type-2" evidence="3">
    <location>
        <begin position="16"/>
        <end position="75"/>
    </location>
</feature>
<comment type="caution">
    <text evidence="4">The sequence shown here is derived from an EMBL/GenBank/DDBJ whole genome shotgun (WGS) entry which is preliminary data.</text>
</comment>
<dbReference type="EMBL" id="NEDP02005383">
    <property type="protein sequence ID" value="OWF41542.1"/>
    <property type="molecule type" value="Genomic_DNA"/>
</dbReference>
<dbReference type="PROSITE" id="PS50940">
    <property type="entry name" value="CHIT_BIND_II"/>
    <property type="match status" value="1"/>
</dbReference>
<dbReference type="InterPro" id="IPR036508">
    <property type="entry name" value="Chitin-bd_dom_sf"/>
</dbReference>
<evidence type="ECO:0000259" key="3">
    <source>
        <dbReference type="PROSITE" id="PS50940"/>
    </source>
</evidence>
<accession>A0A210PYI2</accession>
<dbReference type="GO" id="GO:0008061">
    <property type="term" value="F:chitin binding"/>
    <property type="evidence" value="ECO:0007669"/>
    <property type="project" value="InterPro"/>
</dbReference>
<keyword evidence="2" id="KW-0812">Transmembrane</keyword>
<evidence type="ECO:0000313" key="5">
    <source>
        <dbReference type="Proteomes" id="UP000242188"/>
    </source>
</evidence>
<evidence type="ECO:0000313" key="4">
    <source>
        <dbReference type="EMBL" id="OWF41542.1"/>
    </source>
</evidence>
<reference evidence="4 5" key="1">
    <citation type="journal article" date="2017" name="Nat. Ecol. Evol.">
        <title>Scallop genome provides insights into evolution of bilaterian karyotype and development.</title>
        <authorList>
            <person name="Wang S."/>
            <person name="Zhang J."/>
            <person name="Jiao W."/>
            <person name="Li J."/>
            <person name="Xun X."/>
            <person name="Sun Y."/>
            <person name="Guo X."/>
            <person name="Huan P."/>
            <person name="Dong B."/>
            <person name="Zhang L."/>
            <person name="Hu X."/>
            <person name="Sun X."/>
            <person name="Wang J."/>
            <person name="Zhao C."/>
            <person name="Wang Y."/>
            <person name="Wang D."/>
            <person name="Huang X."/>
            <person name="Wang R."/>
            <person name="Lv J."/>
            <person name="Li Y."/>
            <person name="Zhang Z."/>
            <person name="Liu B."/>
            <person name="Lu W."/>
            <person name="Hui Y."/>
            <person name="Liang J."/>
            <person name="Zhou Z."/>
            <person name="Hou R."/>
            <person name="Li X."/>
            <person name="Liu Y."/>
            <person name="Li H."/>
            <person name="Ning X."/>
            <person name="Lin Y."/>
            <person name="Zhao L."/>
            <person name="Xing Q."/>
            <person name="Dou J."/>
            <person name="Li Y."/>
            <person name="Mao J."/>
            <person name="Guo H."/>
            <person name="Dou H."/>
            <person name="Li T."/>
            <person name="Mu C."/>
            <person name="Jiang W."/>
            <person name="Fu Q."/>
            <person name="Fu X."/>
            <person name="Miao Y."/>
            <person name="Liu J."/>
            <person name="Yu Q."/>
            <person name="Li R."/>
            <person name="Liao H."/>
            <person name="Li X."/>
            <person name="Kong Y."/>
            <person name="Jiang Z."/>
            <person name="Chourrout D."/>
            <person name="Li R."/>
            <person name="Bao Z."/>
        </authorList>
    </citation>
    <scope>NUCLEOTIDE SEQUENCE [LARGE SCALE GENOMIC DNA]</scope>
    <source>
        <strain evidence="4 5">PY_sf001</strain>
    </source>
</reference>
<keyword evidence="2" id="KW-0472">Membrane</keyword>
<feature type="region of interest" description="Disordered" evidence="1">
    <location>
        <begin position="190"/>
        <end position="289"/>
    </location>
</feature>
<dbReference type="Proteomes" id="UP000242188">
    <property type="component" value="Unassembled WGS sequence"/>
</dbReference>
<dbReference type="OrthoDB" id="6127147at2759"/>
<protein>
    <recommendedName>
        <fullName evidence="3">Chitin-binding type-2 domain-containing protein</fullName>
    </recommendedName>
</protein>
<feature type="compositionally biased region" description="Polar residues" evidence="1">
    <location>
        <begin position="204"/>
        <end position="214"/>
    </location>
</feature>
<name>A0A210PYI2_MIZYE</name>